<evidence type="ECO:0000256" key="5">
    <source>
        <dbReference type="ARBA" id="ARBA00022490"/>
    </source>
</evidence>
<dbReference type="EMBL" id="ADLK01000007">
    <property type="protein sequence ID" value="KMW23061.1"/>
    <property type="molecule type" value="Genomic_DNA"/>
</dbReference>
<organism evidence="15 16">
    <name type="scientific">[Clostridium] citroniae WAL-19142</name>
    <dbReference type="NCBI Taxonomy" id="742734"/>
    <lineage>
        <taxon>Bacteria</taxon>
        <taxon>Bacillati</taxon>
        <taxon>Bacillota</taxon>
        <taxon>Clostridia</taxon>
        <taxon>Lachnospirales</taxon>
        <taxon>Lachnospiraceae</taxon>
        <taxon>Enterocloster</taxon>
    </lineage>
</organism>
<dbReference type="NCBIfam" id="TIGR00046">
    <property type="entry name" value="RsmE family RNA methyltransferase"/>
    <property type="match status" value="1"/>
</dbReference>
<keyword evidence="5 12" id="KW-0963">Cytoplasm</keyword>
<dbReference type="Pfam" id="PF04452">
    <property type="entry name" value="Methyltrans_RNA"/>
    <property type="match status" value="1"/>
</dbReference>
<dbReference type="SUPFAM" id="SSF75217">
    <property type="entry name" value="alpha/beta knot"/>
    <property type="match status" value="1"/>
</dbReference>
<dbReference type="InterPro" id="IPR046886">
    <property type="entry name" value="RsmE_MTase_dom"/>
</dbReference>
<evidence type="ECO:0000256" key="11">
    <source>
        <dbReference type="ARBA" id="ARBA00047944"/>
    </source>
</evidence>
<comment type="subcellular location">
    <subcellularLocation>
        <location evidence="1 12">Cytoplasm</location>
    </subcellularLocation>
</comment>
<dbReference type="GO" id="GO:0070042">
    <property type="term" value="F:rRNA (uridine-N3-)-methyltransferase activity"/>
    <property type="evidence" value="ECO:0007669"/>
    <property type="project" value="TreeGrafter"/>
</dbReference>
<dbReference type="SUPFAM" id="SSF88697">
    <property type="entry name" value="PUA domain-like"/>
    <property type="match status" value="1"/>
</dbReference>
<dbReference type="CDD" id="cd18084">
    <property type="entry name" value="RsmE-like"/>
    <property type="match status" value="1"/>
</dbReference>
<feature type="domain" description="Ribosomal RNA small subunit methyltransferase E PUA-like" evidence="14">
    <location>
        <begin position="20"/>
        <end position="63"/>
    </location>
</feature>
<dbReference type="Gene3D" id="3.40.1280.10">
    <property type="match status" value="1"/>
</dbReference>
<dbReference type="AlphaFoldDB" id="A0A0J9CFD4"/>
<evidence type="ECO:0000313" key="15">
    <source>
        <dbReference type="EMBL" id="KMW23061.1"/>
    </source>
</evidence>
<evidence type="ECO:0000259" key="13">
    <source>
        <dbReference type="Pfam" id="PF04452"/>
    </source>
</evidence>
<dbReference type="PANTHER" id="PTHR30027:SF3">
    <property type="entry name" value="16S RRNA (URACIL(1498)-N(3))-METHYLTRANSFERASE"/>
    <property type="match status" value="1"/>
</dbReference>
<comment type="caution">
    <text evidence="15">The sequence shown here is derived from an EMBL/GenBank/DDBJ whole genome shotgun (WGS) entry which is preliminary data.</text>
</comment>
<dbReference type="InterPro" id="IPR029026">
    <property type="entry name" value="tRNA_m1G_MTases_N"/>
</dbReference>
<dbReference type="GO" id="GO:0070475">
    <property type="term" value="P:rRNA base methylation"/>
    <property type="evidence" value="ECO:0007669"/>
    <property type="project" value="TreeGrafter"/>
</dbReference>
<evidence type="ECO:0000256" key="10">
    <source>
        <dbReference type="ARBA" id="ARBA00025699"/>
    </source>
</evidence>
<accession>A0A0J9CFD4</accession>
<evidence type="ECO:0000256" key="8">
    <source>
        <dbReference type="ARBA" id="ARBA00022679"/>
    </source>
</evidence>
<evidence type="ECO:0000259" key="14">
    <source>
        <dbReference type="Pfam" id="PF20260"/>
    </source>
</evidence>
<evidence type="ECO:0000256" key="12">
    <source>
        <dbReference type="PIRNR" id="PIRNR015601"/>
    </source>
</evidence>
<reference evidence="15 16" key="1">
    <citation type="submission" date="2011-04" db="EMBL/GenBank/DDBJ databases">
        <title>The Genome Sequence of Clostridium citroniae WAL-19142.</title>
        <authorList>
            <consortium name="The Broad Institute Genome Sequencing Platform"/>
            <person name="Earl A."/>
            <person name="Ward D."/>
            <person name="Feldgarden M."/>
            <person name="Gevers D."/>
            <person name="Warren Y.A."/>
            <person name="Tyrrell K.L."/>
            <person name="Citron D.M."/>
            <person name="Goldstein E.J."/>
            <person name="Daigneault M."/>
            <person name="Allen-Vercoe E."/>
            <person name="Young S.K."/>
            <person name="Zeng Q."/>
            <person name="Gargeya S."/>
            <person name="Fitzgerald M."/>
            <person name="Haas B."/>
            <person name="Abouelleil A."/>
            <person name="Alvarado L."/>
            <person name="Arachchi H.M."/>
            <person name="Berlin A."/>
            <person name="Brown A."/>
            <person name="Chapman S.B."/>
            <person name="Chen Z."/>
            <person name="Dunbar C."/>
            <person name="Freedman E."/>
            <person name="Gearin G."/>
            <person name="Gellesch M."/>
            <person name="Goldberg J."/>
            <person name="Griggs A."/>
            <person name="Gujja S."/>
            <person name="Heilman E.R."/>
            <person name="Heiman D."/>
            <person name="Howarth C."/>
            <person name="Larson L."/>
            <person name="Lui A."/>
            <person name="MacDonald P.J."/>
            <person name="Mehta T."/>
            <person name="Montmayeur A."/>
            <person name="Murphy C."/>
            <person name="Neiman D."/>
            <person name="Pearson M."/>
            <person name="Priest M."/>
            <person name="Roberts A."/>
            <person name="Saif S."/>
            <person name="Shea T."/>
            <person name="Shenoy N."/>
            <person name="Sisk P."/>
            <person name="Stolte C."/>
            <person name="Sykes S."/>
            <person name="White J."/>
            <person name="Yandava C."/>
            <person name="Wortman J."/>
            <person name="Nusbaum C."/>
            <person name="Birren B."/>
        </authorList>
    </citation>
    <scope>NUCLEOTIDE SEQUENCE [LARGE SCALE GENOMIC DNA]</scope>
    <source>
        <strain evidence="15 16">WAL-19142</strain>
    </source>
</reference>
<dbReference type="GeneID" id="93165032"/>
<dbReference type="PATRIC" id="fig|742734.4.peg.1228"/>
<comment type="catalytic activity">
    <reaction evidence="11 12">
        <text>uridine(1498) in 16S rRNA + S-adenosyl-L-methionine = N(3)-methyluridine(1498) in 16S rRNA + S-adenosyl-L-homocysteine + H(+)</text>
        <dbReference type="Rhea" id="RHEA:42920"/>
        <dbReference type="Rhea" id="RHEA-COMP:10283"/>
        <dbReference type="Rhea" id="RHEA-COMP:10284"/>
        <dbReference type="ChEBI" id="CHEBI:15378"/>
        <dbReference type="ChEBI" id="CHEBI:57856"/>
        <dbReference type="ChEBI" id="CHEBI:59789"/>
        <dbReference type="ChEBI" id="CHEBI:65315"/>
        <dbReference type="ChEBI" id="CHEBI:74502"/>
        <dbReference type="EC" id="2.1.1.193"/>
    </reaction>
</comment>
<evidence type="ECO:0000256" key="2">
    <source>
        <dbReference type="ARBA" id="ARBA00005528"/>
    </source>
</evidence>
<protein>
    <recommendedName>
        <fullName evidence="4 12">Ribosomal RNA small subunit methyltransferase E</fullName>
        <ecNumber evidence="3 12">2.1.1.193</ecNumber>
    </recommendedName>
</protein>
<evidence type="ECO:0000256" key="9">
    <source>
        <dbReference type="ARBA" id="ARBA00022691"/>
    </source>
</evidence>
<evidence type="ECO:0000313" key="16">
    <source>
        <dbReference type="Proteomes" id="UP000037392"/>
    </source>
</evidence>
<dbReference type="NCBIfam" id="NF008692">
    <property type="entry name" value="PRK11713.1-5"/>
    <property type="match status" value="1"/>
</dbReference>
<name>A0A0J9CFD4_9FIRM</name>
<dbReference type="Proteomes" id="UP000037392">
    <property type="component" value="Unassembled WGS sequence"/>
</dbReference>
<dbReference type="PIRSF" id="PIRSF015601">
    <property type="entry name" value="MTase_slr0722"/>
    <property type="match status" value="1"/>
</dbReference>
<evidence type="ECO:0000256" key="7">
    <source>
        <dbReference type="ARBA" id="ARBA00022603"/>
    </source>
</evidence>
<keyword evidence="9 12" id="KW-0949">S-adenosyl-L-methionine</keyword>
<evidence type="ECO:0000256" key="3">
    <source>
        <dbReference type="ARBA" id="ARBA00012328"/>
    </source>
</evidence>
<sequence length="249" mass="27372">MHHFFVGPEQVLGDGIRIVGPDVNHMKNVLRMKPGEQVLISDGTGKDYTCSIISINSEAVEAGIRSVSNEGRELPSRIWLFQGLPKSDKMDLIIQKAVELGAFRIVPVATKNTVVKLDPKKEAAKVGRWQAIAESAAKQSKRSVVPAVMGVMSLAEAFEHVRQERFEVRLIPYEQESGMEGSRKELARIGPGQDIAVFIGPEGGFDEREIRQALEMGVRPVSLGKRILRTETAGLAMLSVIMMRLEGAL</sequence>
<keyword evidence="6 12" id="KW-0698">rRNA processing</keyword>
<comment type="function">
    <text evidence="10 12">Specifically methylates the N3 position of the uracil ring of uridine 1498 (m3U1498) in 16S rRNA. Acts on the fully assembled 30S ribosomal subunit.</text>
</comment>
<dbReference type="EC" id="2.1.1.193" evidence="3 12"/>
<proteinExistence type="inferred from homology"/>
<dbReference type="PANTHER" id="PTHR30027">
    <property type="entry name" value="RIBOSOMAL RNA SMALL SUBUNIT METHYLTRANSFERASE E"/>
    <property type="match status" value="1"/>
</dbReference>
<dbReference type="OrthoDB" id="9815641at2"/>
<evidence type="ECO:0000256" key="1">
    <source>
        <dbReference type="ARBA" id="ARBA00004496"/>
    </source>
</evidence>
<dbReference type="GO" id="GO:0005737">
    <property type="term" value="C:cytoplasm"/>
    <property type="evidence" value="ECO:0007669"/>
    <property type="project" value="UniProtKB-SubCell"/>
</dbReference>
<comment type="similarity">
    <text evidence="2 12">Belongs to the RNA methyltransferase RsmE family.</text>
</comment>
<dbReference type="InterPro" id="IPR029028">
    <property type="entry name" value="Alpha/beta_knot_MTases"/>
</dbReference>
<dbReference type="RefSeq" id="WP_048929390.1">
    <property type="nucleotide sequence ID" value="NZ_KQ235876.1"/>
</dbReference>
<evidence type="ECO:0000256" key="6">
    <source>
        <dbReference type="ARBA" id="ARBA00022552"/>
    </source>
</evidence>
<dbReference type="Gene3D" id="2.40.240.20">
    <property type="entry name" value="Hypothetical PUA domain-like, domain 1"/>
    <property type="match status" value="1"/>
</dbReference>
<dbReference type="Pfam" id="PF20260">
    <property type="entry name" value="PUA_4"/>
    <property type="match status" value="1"/>
</dbReference>
<dbReference type="InterPro" id="IPR046887">
    <property type="entry name" value="RsmE_PUA-like"/>
</dbReference>
<dbReference type="InterPro" id="IPR015947">
    <property type="entry name" value="PUA-like_sf"/>
</dbReference>
<keyword evidence="8 12" id="KW-0808">Transferase</keyword>
<feature type="domain" description="Ribosomal RNA small subunit methyltransferase E methyltransferase" evidence="13">
    <location>
        <begin position="73"/>
        <end position="242"/>
    </location>
</feature>
<keyword evidence="7 12" id="KW-0489">Methyltransferase</keyword>
<evidence type="ECO:0000256" key="4">
    <source>
        <dbReference type="ARBA" id="ARBA00013673"/>
    </source>
</evidence>
<gene>
    <name evidence="15" type="ORF">HMPREF9470_01148</name>
</gene>
<dbReference type="InterPro" id="IPR006700">
    <property type="entry name" value="RsmE"/>
</dbReference>